<evidence type="ECO:0000256" key="9">
    <source>
        <dbReference type="ARBA" id="ARBA00053570"/>
    </source>
</evidence>
<proteinExistence type="inferred from homology"/>
<keyword evidence="2 10" id="KW-0963">Cytoplasm</keyword>
<dbReference type="RefSeq" id="WP_008810267.1">
    <property type="nucleotide sequence ID" value="NZ_CAJUON010000002.1"/>
</dbReference>
<keyword evidence="3 10" id="KW-0547">Nucleotide-binding</keyword>
<dbReference type="Pfam" id="PF02881">
    <property type="entry name" value="SRP54_N"/>
    <property type="match status" value="1"/>
</dbReference>
<evidence type="ECO:0000259" key="11">
    <source>
        <dbReference type="PROSITE" id="PS00300"/>
    </source>
</evidence>
<dbReference type="Pfam" id="PF00448">
    <property type="entry name" value="SRP54"/>
    <property type="match status" value="1"/>
</dbReference>
<dbReference type="FunFam" id="1.20.120.140:FF:000002">
    <property type="entry name" value="Signal recognition particle receptor FtsY"/>
    <property type="match status" value="1"/>
</dbReference>
<evidence type="ECO:0000256" key="1">
    <source>
        <dbReference type="ARBA" id="ARBA00022475"/>
    </source>
</evidence>
<comment type="caution">
    <text evidence="12">The sequence shown here is derived from an EMBL/GenBank/DDBJ whole genome shotgun (WGS) entry which is preliminary data.</text>
</comment>
<dbReference type="Proteomes" id="UP000462362">
    <property type="component" value="Unassembled WGS sequence"/>
</dbReference>
<dbReference type="AlphaFoldDB" id="A0A6I3S0X8"/>
<dbReference type="InterPro" id="IPR004390">
    <property type="entry name" value="SR_rcpt_FtsY"/>
</dbReference>
<keyword evidence="4 10" id="KW-0378">Hydrolase</keyword>
<accession>A0A6I3S0X8</accession>
<evidence type="ECO:0000256" key="2">
    <source>
        <dbReference type="ARBA" id="ARBA00022490"/>
    </source>
</evidence>
<evidence type="ECO:0000256" key="3">
    <source>
        <dbReference type="ARBA" id="ARBA00022741"/>
    </source>
</evidence>
<dbReference type="InterPro" id="IPR013822">
    <property type="entry name" value="Signal_recog_particl_SRP54_hlx"/>
</dbReference>
<evidence type="ECO:0000313" key="13">
    <source>
        <dbReference type="Proteomes" id="UP000462362"/>
    </source>
</evidence>
<comment type="function">
    <text evidence="9 10">Involved in targeting and insertion of nascent membrane proteins into the cytoplasmic membrane. Acts as a receptor for the complex formed by the signal recognition particle (SRP) and the ribosome-nascent chain (RNC). Interaction with SRP-RNC leads to the transfer of the RNC complex to the Sec translocase for insertion into the membrane, the hydrolysis of GTP by both Ffh and FtsY, and the dissociation of the SRP-FtsY complex into the individual components.</text>
</comment>
<dbReference type="EMBL" id="WNCL01000005">
    <property type="protein sequence ID" value="MTU42546.1"/>
    <property type="molecule type" value="Genomic_DNA"/>
</dbReference>
<sequence length="315" mass="34029">MSETKEKTGWFARLKQGLRKTQVNLVGIFTGGVVDEAFLEDLEFQMISADIGVETSALILERLRERIKLKGLKTQDEVKVALKEIIADILRPCEASLNFDEHKPLVIMMCGVNGAGKTTTIGKLAKHFAQLNKKVLLAAADTFRAAAKEQLAVWGDRNQIEVISQEKGDPASVAYDAISSGRKKGMDIVMVDTAGRLPTQTNLMNELARIRKVQGKAMEGAPHEVILVLDGTNGQNALMQAKAFDEAAGLTGLIITKLDGTAKGGVLVALANSREKPLPIYYIGVGETIDDLQPFKADEFAAALVGLDQIGGKKE</sequence>
<dbReference type="SUPFAM" id="SSF52540">
    <property type="entry name" value="P-loop containing nucleoside triphosphate hydrolases"/>
    <property type="match status" value="1"/>
</dbReference>
<dbReference type="InterPro" id="IPR042101">
    <property type="entry name" value="SRP54_N_sf"/>
</dbReference>
<dbReference type="SMART" id="SM00962">
    <property type="entry name" value="SRP54"/>
    <property type="match status" value="1"/>
</dbReference>
<dbReference type="GO" id="GO:0005886">
    <property type="term" value="C:plasma membrane"/>
    <property type="evidence" value="ECO:0007669"/>
    <property type="project" value="UniProtKB-SubCell"/>
</dbReference>
<comment type="similarity">
    <text evidence="10">Belongs to the GTP-binding SRP family. FtsY subfamily.</text>
</comment>
<evidence type="ECO:0000256" key="8">
    <source>
        <dbReference type="ARBA" id="ARBA00048027"/>
    </source>
</evidence>
<evidence type="ECO:0000313" key="12">
    <source>
        <dbReference type="EMBL" id="MTU42546.1"/>
    </source>
</evidence>
<dbReference type="Gene3D" id="3.40.50.300">
    <property type="entry name" value="P-loop containing nucleotide triphosphate hydrolases"/>
    <property type="match status" value="1"/>
</dbReference>
<dbReference type="SUPFAM" id="SSF47364">
    <property type="entry name" value="Domain of the SRP/SRP receptor G-proteins"/>
    <property type="match status" value="1"/>
</dbReference>
<feature type="domain" description="SRP54-type proteins GTP-binding" evidence="11">
    <location>
        <begin position="279"/>
        <end position="292"/>
    </location>
</feature>
<dbReference type="InterPro" id="IPR000897">
    <property type="entry name" value="SRP54_GTPase_dom"/>
</dbReference>
<comment type="subunit">
    <text evidence="10">Part of the signal recognition particle protein translocation system, which is composed of SRP and FtsY. SRP is a ribonucleoprotein composed of Ffh and a 4.5S RNA molecule.</text>
</comment>
<feature type="binding site" evidence="10">
    <location>
        <begin position="256"/>
        <end position="259"/>
    </location>
    <ligand>
        <name>GTP</name>
        <dbReference type="ChEBI" id="CHEBI:37565"/>
    </ligand>
</feature>
<evidence type="ECO:0000256" key="6">
    <source>
        <dbReference type="ARBA" id="ARBA00023136"/>
    </source>
</evidence>
<dbReference type="NCBIfam" id="TIGR00064">
    <property type="entry name" value="ftsY"/>
    <property type="match status" value="1"/>
</dbReference>
<dbReference type="GO" id="GO:0005525">
    <property type="term" value="F:GTP binding"/>
    <property type="evidence" value="ECO:0007669"/>
    <property type="project" value="UniProtKB-UniRule"/>
</dbReference>
<evidence type="ECO:0000256" key="5">
    <source>
        <dbReference type="ARBA" id="ARBA00023134"/>
    </source>
</evidence>
<organism evidence="12 13">
    <name type="scientific">Parasutterella excrementihominis</name>
    <dbReference type="NCBI Taxonomy" id="487175"/>
    <lineage>
        <taxon>Bacteria</taxon>
        <taxon>Pseudomonadati</taxon>
        <taxon>Pseudomonadota</taxon>
        <taxon>Betaproteobacteria</taxon>
        <taxon>Burkholderiales</taxon>
        <taxon>Sutterellaceae</taxon>
        <taxon>Parasutterella</taxon>
    </lineage>
</organism>
<keyword evidence="1 10" id="KW-1003">Cell membrane</keyword>
<dbReference type="InterPro" id="IPR027417">
    <property type="entry name" value="P-loop_NTPase"/>
</dbReference>
<dbReference type="PANTHER" id="PTHR43134">
    <property type="entry name" value="SIGNAL RECOGNITION PARTICLE RECEPTOR SUBUNIT ALPHA"/>
    <property type="match status" value="1"/>
</dbReference>
<evidence type="ECO:0000256" key="4">
    <source>
        <dbReference type="ARBA" id="ARBA00022801"/>
    </source>
</evidence>
<keyword evidence="6 10" id="KW-0472">Membrane</keyword>
<dbReference type="PANTHER" id="PTHR43134:SF1">
    <property type="entry name" value="SIGNAL RECOGNITION PARTICLE RECEPTOR SUBUNIT ALPHA"/>
    <property type="match status" value="1"/>
</dbReference>
<dbReference type="GO" id="GO:0005737">
    <property type="term" value="C:cytoplasm"/>
    <property type="evidence" value="ECO:0007669"/>
    <property type="project" value="UniProtKB-SubCell"/>
</dbReference>
<evidence type="ECO:0000256" key="10">
    <source>
        <dbReference type="HAMAP-Rule" id="MF_00920"/>
    </source>
</evidence>
<dbReference type="SMART" id="SM00382">
    <property type="entry name" value="AAA"/>
    <property type="match status" value="1"/>
</dbReference>
<dbReference type="GO" id="GO:0003924">
    <property type="term" value="F:GTPase activity"/>
    <property type="evidence" value="ECO:0007669"/>
    <property type="project" value="UniProtKB-UniRule"/>
</dbReference>
<dbReference type="FunFam" id="3.40.50.300:FF:000053">
    <property type="entry name" value="Signal recognition particle receptor FtsY"/>
    <property type="match status" value="1"/>
</dbReference>
<reference evidence="12 13" key="1">
    <citation type="journal article" date="2019" name="Nat. Med.">
        <title>A library of human gut bacterial isolates paired with longitudinal multiomics data enables mechanistic microbiome research.</title>
        <authorList>
            <person name="Poyet M."/>
            <person name="Groussin M."/>
            <person name="Gibbons S.M."/>
            <person name="Avila-Pacheco J."/>
            <person name="Jiang X."/>
            <person name="Kearney S.M."/>
            <person name="Perrotta A.R."/>
            <person name="Berdy B."/>
            <person name="Zhao S."/>
            <person name="Lieberman T.D."/>
            <person name="Swanson P.K."/>
            <person name="Smith M."/>
            <person name="Roesemann S."/>
            <person name="Alexander J.E."/>
            <person name="Rich S.A."/>
            <person name="Livny J."/>
            <person name="Vlamakis H."/>
            <person name="Clish C."/>
            <person name="Bullock K."/>
            <person name="Deik A."/>
            <person name="Scott J."/>
            <person name="Pierce K.A."/>
            <person name="Xavier R.J."/>
            <person name="Alm E.J."/>
        </authorList>
    </citation>
    <scope>NUCLEOTIDE SEQUENCE [LARGE SCALE GENOMIC DNA]</scope>
    <source>
        <strain evidence="12 13">BIOML-A2</strain>
    </source>
</reference>
<protein>
    <recommendedName>
        <fullName evidence="10">Signal recognition particle receptor FtsY</fullName>
        <shortName evidence="10">SRP receptor</shortName>
        <ecNumber evidence="10">3.6.5.4</ecNumber>
    </recommendedName>
</protein>
<feature type="binding site" evidence="10">
    <location>
        <begin position="111"/>
        <end position="118"/>
    </location>
    <ligand>
        <name>GTP</name>
        <dbReference type="ChEBI" id="CHEBI:37565"/>
    </ligand>
</feature>
<dbReference type="GO" id="GO:0006614">
    <property type="term" value="P:SRP-dependent cotranslational protein targeting to membrane"/>
    <property type="evidence" value="ECO:0007669"/>
    <property type="project" value="InterPro"/>
</dbReference>
<feature type="binding site" evidence="10">
    <location>
        <begin position="192"/>
        <end position="196"/>
    </location>
    <ligand>
        <name>GTP</name>
        <dbReference type="ChEBI" id="CHEBI:37565"/>
    </ligand>
</feature>
<comment type="subcellular location">
    <subcellularLocation>
        <location evidence="10">Cell membrane</location>
        <topology evidence="10">Peripheral membrane protein</topology>
        <orientation evidence="10">Cytoplasmic side</orientation>
    </subcellularLocation>
    <subcellularLocation>
        <location evidence="10">Cytoplasm</location>
    </subcellularLocation>
</comment>
<comment type="catalytic activity">
    <reaction evidence="8 10">
        <text>GTP + H2O = GDP + phosphate + H(+)</text>
        <dbReference type="Rhea" id="RHEA:19669"/>
        <dbReference type="ChEBI" id="CHEBI:15377"/>
        <dbReference type="ChEBI" id="CHEBI:15378"/>
        <dbReference type="ChEBI" id="CHEBI:37565"/>
        <dbReference type="ChEBI" id="CHEBI:43474"/>
        <dbReference type="ChEBI" id="CHEBI:58189"/>
        <dbReference type="EC" id="3.6.5.4"/>
    </reaction>
</comment>
<keyword evidence="5 10" id="KW-0342">GTP-binding</keyword>
<dbReference type="GeneID" id="43347865"/>
<name>A0A6I3S0X8_9BURK</name>
<dbReference type="InterPro" id="IPR003593">
    <property type="entry name" value="AAA+_ATPase"/>
</dbReference>
<dbReference type="GO" id="GO:0005047">
    <property type="term" value="F:signal recognition particle binding"/>
    <property type="evidence" value="ECO:0007669"/>
    <property type="project" value="TreeGrafter"/>
</dbReference>
<evidence type="ECO:0000256" key="7">
    <source>
        <dbReference type="ARBA" id="ARBA00023170"/>
    </source>
</evidence>
<dbReference type="EC" id="3.6.5.4" evidence="10"/>
<gene>
    <name evidence="10 12" type="primary">ftsY</name>
    <name evidence="12" type="ORF">GMD42_02690</name>
</gene>
<dbReference type="PROSITE" id="PS00300">
    <property type="entry name" value="SRP54"/>
    <property type="match status" value="1"/>
</dbReference>
<dbReference type="Gene3D" id="1.20.120.140">
    <property type="entry name" value="Signal recognition particle SRP54, nucleotide-binding domain"/>
    <property type="match status" value="1"/>
</dbReference>
<keyword evidence="7 10" id="KW-0675">Receptor</keyword>
<dbReference type="InterPro" id="IPR036225">
    <property type="entry name" value="SRP/SRP_N"/>
</dbReference>
<dbReference type="SMART" id="SM00963">
    <property type="entry name" value="SRP54_N"/>
    <property type="match status" value="1"/>
</dbReference>
<dbReference type="HAMAP" id="MF_00920">
    <property type="entry name" value="FtsY"/>
    <property type="match status" value="1"/>
</dbReference>